<sequence>MLPAKRNKVDISVSPINLQKLTEEEQKLFRLYGKLPTHKNVLTKMQKERKYFDSGDYALSKAGKAPQSTVGTAIPSPENIPHATSPAVNHSLSVSPTNTASSPIKESPLAEPDFALPGEEVEPDSREVLEAAETAAAVVPEDKAPLES</sequence>
<evidence type="ECO:0000313" key="2">
    <source>
        <dbReference type="Proteomes" id="UP001148662"/>
    </source>
</evidence>
<dbReference type="Proteomes" id="UP001148662">
    <property type="component" value="Unassembled WGS sequence"/>
</dbReference>
<reference evidence="1" key="1">
    <citation type="submission" date="2022-07" db="EMBL/GenBank/DDBJ databases">
        <title>Genome Sequence of Phlebia brevispora.</title>
        <authorList>
            <person name="Buettner E."/>
        </authorList>
    </citation>
    <scope>NUCLEOTIDE SEQUENCE</scope>
    <source>
        <strain evidence="1">MPL23</strain>
    </source>
</reference>
<organism evidence="1 2">
    <name type="scientific">Phlebia brevispora</name>
    <dbReference type="NCBI Taxonomy" id="194682"/>
    <lineage>
        <taxon>Eukaryota</taxon>
        <taxon>Fungi</taxon>
        <taxon>Dikarya</taxon>
        <taxon>Basidiomycota</taxon>
        <taxon>Agaricomycotina</taxon>
        <taxon>Agaricomycetes</taxon>
        <taxon>Polyporales</taxon>
        <taxon>Meruliaceae</taxon>
        <taxon>Phlebia</taxon>
    </lineage>
</organism>
<name>A0ACC1TEJ1_9APHY</name>
<dbReference type="EMBL" id="JANHOG010000023">
    <property type="protein sequence ID" value="KAJ3559481.1"/>
    <property type="molecule type" value="Genomic_DNA"/>
</dbReference>
<proteinExistence type="predicted"/>
<keyword evidence="2" id="KW-1185">Reference proteome</keyword>
<accession>A0ACC1TEJ1</accession>
<protein>
    <submittedName>
        <fullName evidence="1">Uncharacterized protein</fullName>
    </submittedName>
</protein>
<gene>
    <name evidence="1" type="ORF">NM688_g319</name>
</gene>
<evidence type="ECO:0000313" key="1">
    <source>
        <dbReference type="EMBL" id="KAJ3559481.1"/>
    </source>
</evidence>
<comment type="caution">
    <text evidence="1">The sequence shown here is derived from an EMBL/GenBank/DDBJ whole genome shotgun (WGS) entry which is preliminary data.</text>
</comment>